<dbReference type="PANTHER" id="PTHR43785">
    <property type="entry name" value="GAMMA-GLUTAMYLPUTRESCINE SYNTHETASE"/>
    <property type="match status" value="1"/>
</dbReference>
<dbReference type="PANTHER" id="PTHR43785:SF14">
    <property type="entry name" value="GLUTAMINE SYNTHETASE"/>
    <property type="match status" value="1"/>
</dbReference>
<evidence type="ECO:0000256" key="1">
    <source>
        <dbReference type="ARBA" id="ARBA00001946"/>
    </source>
</evidence>
<dbReference type="InterPro" id="IPR008147">
    <property type="entry name" value="Gln_synt_N"/>
</dbReference>
<dbReference type="EC" id="6.3.1.2" evidence="9"/>
<dbReference type="Pfam" id="PF00120">
    <property type="entry name" value="Gln-synt_C"/>
    <property type="match status" value="2"/>
</dbReference>
<dbReference type="PROSITE" id="PS51987">
    <property type="entry name" value="GS_CATALYTIC"/>
    <property type="match status" value="1"/>
</dbReference>
<evidence type="ECO:0000313" key="10">
    <source>
        <dbReference type="Proteomes" id="UP000220797"/>
    </source>
</evidence>
<dbReference type="GO" id="GO:0006542">
    <property type="term" value="P:glutamine biosynthetic process"/>
    <property type="evidence" value="ECO:0007669"/>
    <property type="project" value="InterPro"/>
</dbReference>
<evidence type="ECO:0000256" key="4">
    <source>
        <dbReference type="ARBA" id="ARBA00022840"/>
    </source>
</evidence>
<reference evidence="9" key="1">
    <citation type="submission" date="2015-04" db="EMBL/GenBank/DDBJ databases">
        <authorList>
            <consortium name="Pathogen Informatics"/>
        </authorList>
    </citation>
    <scope>NUCLEOTIDE SEQUENCE [LARGE SCALE GENOMIC DNA]</scope>
    <source>
        <strain evidence="9">8A</strain>
    </source>
</reference>
<dbReference type="OMA" id="PHPHEFE"/>
<comment type="caution">
    <text evidence="9">The sequence shown here is derived from an EMBL/GenBank/DDBJ whole genome shotgun (WGS) entry which is preliminary data.</text>
</comment>
<keyword evidence="5" id="KW-0460">Magnesium</keyword>
<dbReference type="VEuPathDB" id="PlasmoDB:PGAL8A_00435500"/>
<evidence type="ECO:0000256" key="5">
    <source>
        <dbReference type="ARBA" id="ARBA00022842"/>
    </source>
</evidence>
<dbReference type="Gene3D" id="3.10.20.70">
    <property type="entry name" value="Glutamine synthetase, N-terminal domain"/>
    <property type="match status" value="1"/>
</dbReference>
<evidence type="ECO:0000259" key="8">
    <source>
        <dbReference type="PROSITE" id="PS51987"/>
    </source>
</evidence>
<comment type="similarity">
    <text evidence="6 7">Belongs to the glutamine synthetase family.</text>
</comment>
<dbReference type="AlphaFoldDB" id="A0A1J1H0G3"/>
<keyword evidence="2 9" id="KW-0436">Ligase</keyword>
<dbReference type="SUPFAM" id="SSF55931">
    <property type="entry name" value="Glutamine synthetase/guanido kinase"/>
    <property type="match status" value="1"/>
</dbReference>
<dbReference type="InterPro" id="IPR014746">
    <property type="entry name" value="Gln_synth/guanido_kin_cat_dom"/>
</dbReference>
<dbReference type="InterPro" id="IPR036651">
    <property type="entry name" value="Gln_synt_N_sf"/>
</dbReference>
<dbReference type="InterPro" id="IPR027303">
    <property type="entry name" value="Gln_synth_gly_rich_site"/>
</dbReference>
<evidence type="ECO:0000256" key="2">
    <source>
        <dbReference type="ARBA" id="ARBA00022598"/>
    </source>
</evidence>
<keyword evidence="3" id="KW-0547">Nucleotide-binding</keyword>
<proteinExistence type="inferred from homology"/>
<keyword evidence="10" id="KW-1185">Reference proteome</keyword>
<dbReference type="GO" id="GO:0004356">
    <property type="term" value="F:glutamine synthetase activity"/>
    <property type="evidence" value="ECO:0007669"/>
    <property type="project" value="UniProtKB-EC"/>
</dbReference>
<dbReference type="OrthoDB" id="77835at2759"/>
<dbReference type="GeneID" id="39732887"/>
<dbReference type="SMART" id="SM01230">
    <property type="entry name" value="Gln-synt_C"/>
    <property type="match status" value="1"/>
</dbReference>
<sequence>MKSVCFSNIVELFEFINDKKNNVEIVACIISNILGSFYKCFFYVNEITLNKLENGFPFDASSIKLCSDTELSDFYIKADYQTCYIEETDGRNVLNVICDIKRYNGFDYYKCPRTILKKACDYIKKKGVADKVCIGNEVEFFIFDKVNYSLDEYNSYLKVYDRESFCCKNDLSEVCGQNNINKSDFYGESSSINNNFTFNDDSKKVKKKCGYFATDPYDTSNIIKHRICRTLNNLNISVQRYHHEVSTSQHEISLKYFDALKNADNLFIAKHIIKRIVHNFNRTATFMPKPLVSDNGNGLHCNISLWKDNKNIFFNDDPSTFFLSKDAFYFMNGIIKHSKALQAFCNSTMNSYKRLVPGFETCQKLFYSFGSRSAVIRLSLINHDNSSEKRIEYRLPDNVNSPHLMTAAIILAGYDGIKTKEQPLVPFENKNDKFFISSVFSNYVENSEEFKTLTHALSDYDSMYNLKDSPDFHNFFKCKEPESISFSLAESLDALEKDHHFLTVDNIFSEEMIQEYIKYKREEIFSYNKNVTALDYHLYFDC</sequence>
<organism evidence="9 10">
    <name type="scientific">Plasmodium gallinaceum</name>
    <dbReference type="NCBI Taxonomy" id="5849"/>
    <lineage>
        <taxon>Eukaryota</taxon>
        <taxon>Sar</taxon>
        <taxon>Alveolata</taxon>
        <taxon>Apicomplexa</taxon>
        <taxon>Aconoidasida</taxon>
        <taxon>Haemosporida</taxon>
        <taxon>Plasmodiidae</taxon>
        <taxon>Plasmodium</taxon>
        <taxon>Plasmodium (Haemamoeba)</taxon>
    </lineage>
</organism>
<keyword evidence="4" id="KW-0067">ATP-binding</keyword>
<evidence type="ECO:0000256" key="7">
    <source>
        <dbReference type="RuleBase" id="RU000384"/>
    </source>
</evidence>
<dbReference type="Pfam" id="PF03951">
    <property type="entry name" value="Gln-synt_N"/>
    <property type="match status" value="1"/>
</dbReference>
<feature type="domain" description="GS catalytic" evidence="8">
    <location>
        <begin position="112"/>
        <end position="542"/>
    </location>
</feature>
<dbReference type="SUPFAM" id="SSF54368">
    <property type="entry name" value="Glutamine synthetase, N-terminal domain"/>
    <property type="match status" value="1"/>
</dbReference>
<protein>
    <submittedName>
        <fullName evidence="9">Glutamine synthetase, putative</fullName>
        <ecNumber evidence="9">6.3.1.2</ecNumber>
    </submittedName>
</protein>
<evidence type="ECO:0000313" key="9">
    <source>
        <dbReference type="EMBL" id="CRG96773.1"/>
    </source>
</evidence>
<evidence type="ECO:0000256" key="6">
    <source>
        <dbReference type="PROSITE-ProRule" id="PRU01331"/>
    </source>
</evidence>
<dbReference type="PROSITE" id="PS00181">
    <property type="entry name" value="GLNA_ATP"/>
    <property type="match status" value="1"/>
</dbReference>
<gene>
    <name evidence="9" type="ORF">PGAL8A_00435500</name>
</gene>
<dbReference type="Proteomes" id="UP000220797">
    <property type="component" value="Unassembled WGS sequence"/>
</dbReference>
<dbReference type="EMBL" id="CVMV01000070">
    <property type="protein sequence ID" value="CRG96773.1"/>
    <property type="molecule type" value="Genomic_DNA"/>
</dbReference>
<name>A0A1J1H0G3_PLAGA</name>
<evidence type="ECO:0000256" key="3">
    <source>
        <dbReference type="ARBA" id="ARBA00022741"/>
    </source>
</evidence>
<dbReference type="Gene3D" id="3.30.590.10">
    <property type="entry name" value="Glutamine synthetase/guanido kinase, catalytic domain"/>
    <property type="match status" value="1"/>
</dbReference>
<accession>A0A1J1H0G3</accession>
<dbReference type="InterPro" id="IPR008146">
    <property type="entry name" value="Gln_synth_cat_dom"/>
</dbReference>
<comment type="cofactor">
    <cofactor evidence="1">
        <name>Mg(2+)</name>
        <dbReference type="ChEBI" id="CHEBI:18420"/>
    </cofactor>
</comment>
<dbReference type="GO" id="GO:0005524">
    <property type="term" value="F:ATP binding"/>
    <property type="evidence" value="ECO:0007669"/>
    <property type="project" value="UniProtKB-KW"/>
</dbReference>
<dbReference type="RefSeq" id="XP_028529576.1">
    <property type="nucleotide sequence ID" value="XM_028673089.1"/>
</dbReference>